<dbReference type="AlphaFoldDB" id="A0AAN7CQ46"/>
<feature type="compositionally biased region" description="Acidic residues" evidence="1">
    <location>
        <begin position="544"/>
        <end position="553"/>
    </location>
</feature>
<feature type="compositionally biased region" description="Acidic residues" evidence="1">
    <location>
        <begin position="18"/>
        <end position="38"/>
    </location>
</feature>
<evidence type="ECO:0000256" key="1">
    <source>
        <dbReference type="SAM" id="MobiDB-lite"/>
    </source>
</evidence>
<feature type="compositionally biased region" description="Low complexity" evidence="1">
    <location>
        <begin position="439"/>
        <end position="449"/>
    </location>
</feature>
<feature type="compositionally biased region" description="Low complexity" evidence="1">
    <location>
        <begin position="409"/>
        <end position="420"/>
    </location>
</feature>
<dbReference type="InterPro" id="IPR045518">
    <property type="entry name" value="2EXR"/>
</dbReference>
<reference evidence="3" key="1">
    <citation type="journal article" date="2023" name="Mol. Phylogenet. Evol.">
        <title>Genome-scale phylogeny and comparative genomics of the fungal order Sordariales.</title>
        <authorList>
            <person name="Hensen N."/>
            <person name="Bonometti L."/>
            <person name="Westerberg I."/>
            <person name="Brannstrom I.O."/>
            <person name="Guillou S."/>
            <person name="Cros-Aarteil S."/>
            <person name="Calhoun S."/>
            <person name="Haridas S."/>
            <person name="Kuo A."/>
            <person name="Mondo S."/>
            <person name="Pangilinan J."/>
            <person name="Riley R."/>
            <person name="LaButti K."/>
            <person name="Andreopoulos B."/>
            <person name="Lipzen A."/>
            <person name="Chen C."/>
            <person name="Yan M."/>
            <person name="Daum C."/>
            <person name="Ng V."/>
            <person name="Clum A."/>
            <person name="Steindorff A."/>
            <person name="Ohm R.A."/>
            <person name="Martin F."/>
            <person name="Silar P."/>
            <person name="Natvig D.O."/>
            <person name="Lalanne C."/>
            <person name="Gautier V."/>
            <person name="Ament-Velasquez S.L."/>
            <person name="Kruys A."/>
            <person name="Hutchinson M.I."/>
            <person name="Powell A.J."/>
            <person name="Barry K."/>
            <person name="Miller A.N."/>
            <person name="Grigoriev I.V."/>
            <person name="Debuchy R."/>
            <person name="Gladieux P."/>
            <person name="Hiltunen Thoren M."/>
            <person name="Johannesson H."/>
        </authorList>
    </citation>
    <scope>NUCLEOTIDE SEQUENCE</scope>
    <source>
        <strain evidence="3">CBS 359.72</strain>
    </source>
</reference>
<feature type="compositionally biased region" description="Acidic residues" evidence="1">
    <location>
        <begin position="50"/>
        <end position="59"/>
    </location>
</feature>
<evidence type="ECO:0000313" key="4">
    <source>
        <dbReference type="Proteomes" id="UP001303647"/>
    </source>
</evidence>
<comment type="caution">
    <text evidence="3">The sequence shown here is derived from an EMBL/GenBank/DDBJ whole genome shotgun (WGS) entry which is preliminary data.</text>
</comment>
<dbReference type="Proteomes" id="UP001303647">
    <property type="component" value="Unassembled WGS sequence"/>
</dbReference>
<dbReference type="Pfam" id="PF20150">
    <property type="entry name" value="2EXR"/>
    <property type="match status" value="1"/>
</dbReference>
<feature type="compositionally biased region" description="Polar residues" evidence="1">
    <location>
        <begin position="60"/>
        <end position="69"/>
    </location>
</feature>
<keyword evidence="4" id="KW-1185">Reference proteome</keyword>
<feature type="region of interest" description="Disordered" evidence="1">
    <location>
        <begin position="1"/>
        <end position="69"/>
    </location>
</feature>
<proteinExistence type="predicted"/>
<protein>
    <recommendedName>
        <fullName evidence="2">2EXR domain-containing protein</fullName>
    </recommendedName>
</protein>
<accession>A0AAN7CQ46</accession>
<gene>
    <name evidence="3" type="ORF">C7999DRAFT_33605</name>
</gene>
<evidence type="ECO:0000313" key="3">
    <source>
        <dbReference type="EMBL" id="KAK4245976.1"/>
    </source>
</evidence>
<dbReference type="EMBL" id="MU857685">
    <property type="protein sequence ID" value="KAK4245976.1"/>
    <property type="molecule type" value="Genomic_DNA"/>
</dbReference>
<feature type="compositionally biased region" description="Acidic residues" evidence="1">
    <location>
        <begin position="355"/>
        <end position="397"/>
    </location>
</feature>
<feature type="region of interest" description="Disordered" evidence="1">
    <location>
        <begin position="353"/>
        <end position="651"/>
    </location>
</feature>
<organism evidence="3 4">
    <name type="scientific">Corynascus novoguineensis</name>
    <dbReference type="NCBI Taxonomy" id="1126955"/>
    <lineage>
        <taxon>Eukaryota</taxon>
        <taxon>Fungi</taxon>
        <taxon>Dikarya</taxon>
        <taxon>Ascomycota</taxon>
        <taxon>Pezizomycotina</taxon>
        <taxon>Sordariomycetes</taxon>
        <taxon>Sordariomycetidae</taxon>
        <taxon>Sordariales</taxon>
        <taxon>Chaetomiaceae</taxon>
        <taxon>Corynascus</taxon>
    </lineage>
</organism>
<name>A0AAN7CQ46_9PEZI</name>
<feature type="domain" description="2EXR" evidence="2">
    <location>
        <begin position="82"/>
        <end position="181"/>
    </location>
</feature>
<feature type="compositionally biased region" description="Acidic residues" evidence="1">
    <location>
        <begin position="619"/>
        <end position="651"/>
    </location>
</feature>
<reference evidence="3" key="2">
    <citation type="submission" date="2023-05" db="EMBL/GenBank/DDBJ databases">
        <authorList>
            <consortium name="Lawrence Berkeley National Laboratory"/>
            <person name="Steindorff A."/>
            <person name="Hensen N."/>
            <person name="Bonometti L."/>
            <person name="Westerberg I."/>
            <person name="Brannstrom I.O."/>
            <person name="Guillou S."/>
            <person name="Cros-Aarteil S."/>
            <person name="Calhoun S."/>
            <person name="Haridas S."/>
            <person name="Kuo A."/>
            <person name="Mondo S."/>
            <person name="Pangilinan J."/>
            <person name="Riley R."/>
            <person name="Labutti K."/>
            <person name="Andreopoulos B."/>
            <person name="Lipzen A."/>
            <person name="Chen C."/>
            <person name="Yanf M."/>
            <person name="Daum C."/>
            <person name="Ng V."/>
            <person name="Clum A."/>
            <person name="Ohm R."/>
            <person name="Martin F."/>
            <person name="Silar P."/>
            <person name="Natvig D."/>
            <person name="Lalanne C."/>
            <person name="Gautier V."/>
            <person name="Ament-Velasquez S.L."/>
            <person name="Kruys A."/>
            <person name="Hutchinson M.I."/>
            <person name="Powell A.J."/>
            <person name="Barry K."/>
            <person name="Miller A.N."/>
            <person name="Grigoriev I.V."/>
            <person name="Debuchy R."/>
            <person name="Gladieux P."/>
            <person name="Thoren M.H."/>
            <person name="Johannesson H."/>
        </authorList>
    </citation>
    <scope>NUCLEOTIDE SEQUENCE</scope>
    <source>
        <strain evidence="3">CBS 359.72</strain>
    </source>
</reference>
<sequence length="651" mass="72186">MSSSDESEQLAYLAADGSDSEPEELDSDPDDESDEDADGPSRPNGFFDLEAADSDDEQSESGLSGTDDNYYSGFEARSDKLFPQFRSLPFELRHRVWQLFCPELAAKSRVFWFEAECNPWGDGTGAVVPVEGPFLEQQTRSTRSLLAIHRETRELVLKALPDTLHFGSHGVIRFNSANDIVFLDCLENVAMDLDPVMDLVGFAEHIRHLAVEPAVLSDIKNQPSALSAAFKNLETVYYLSSPAEHNPRHLRWCTSDMVKHYSVMTFEEEPGLGEDGQHMYCWPDLKNHLAFAESEIPLDALADDLSTTVGLLPDIKGATFKDTPIWPMVRFLLDSDMRRYDELLAWDGEAKLDWESSEDEDSSEPDEYESEGIDDSDISEDGSTSDDEGLIVLDDDDSSRGESYAGDNSSVVSWSPSLGSQNEPIDLTGGEGEDMAPFSSPEPSSTTLQESEESAQESNQAVTQARRLKRRRAHIVESDSEDESDNAGPRKKARTNTRRNPVVLSSSDEGDEEPKSRRNRRASTVTSVEEEDENDEEHHKSDSDNDQGGDESSDSSGTSSSSDEDEESDGNDAVARPLSLVEKLQLHRETNPIPSSDDEGSAREEIGGDETDAQSYADFQDDEEGDEVSEDGDEHDQYDYEGEDDDDQEGY</sequence>
<evidence type="ECO:0000259" key="2">
    <source>
        <dbReference type="Pfam" id="PF20150"/>
    </source>
</evidence>